<dbReference type="Proteomes" id="UP000286848">
    <property type="component" value="Unassembled WGS sequence"/>
</dbReference>
<dbReference type="EMBL" id="BFFP01000009">
    <property type="protein sequence ID" value="GBG94359.1"/>
    <property type="molecule type" value="Genomic_DNA"/>
</dbReference>
<dbReference type="GO" id="GO:0052910">
    <property type="term" value="F:23S rRNA (adenine(2085)-N(6))-dimethyltransferase activity"/>
    <property type="evidence" value="ECO:0007669"/>
    <property type="project" value="UniProtKB-EC"/>
</dbReference>
<organism evidence="11 12">
    <name type="scientific">Ligilactobacillus salitolerans</name>
    <dbReference type="NCBI Taxonomy" id="1808352"/>
    <lineage>
        <taxon>Bacteria</taxon>
        <taxon>Bacillati</taxon>
        <taxon>Bacillota</taxon>
        <taxon>Bacilli</taxon>
        <taxon>Lactobacillales</taxon>
        <taxon>Lactobacillaceae</taxon>
        <taxon>Ligilactobacillus</taxon>
    </lineage>
</organism>
<feature type="binding site" evidence="8 9">
    <location>
        <position position="34"/>
    </location>
    <ligand>
        <name>S-adenosyl-L-methionine</name>
        <dbReference type="ChEBI" id="CHEBI:59789"/>
    </ligand>
</feature>
<keyword evidence="6 8" id="KW-0694">RNA-binding</keyword>
<evidence type="ECO:0000256" key="1">
    <source>
        <dbReference type="ARBA" id="ARBA00022490"/>
    </source>
</evidence>
<evidence type="ECO:0000256" key="7">
    <source>
        <dbReference type="ARBA" id="ARBA00049167"/>
    </source>
</evidence>
<comment type="catalytic activity">
    <reaction evidence="7">
        <text>adenosine(2085) in 23S rRNA + 2 S-adenosyl-L-methionine = N(6)-dimethyladenosine(2085) in 23S rRNA + 2 S-adenosyl-L-homocysteine + 2 H(+)</text>
        <dbReference type="Rhea" id="RHEA:42784"/>
        <dbReference type="Rhea" id="RHEA-COMP:10237"/>
        <dbReference type="Rhea" id="RHEA-COMP:10238"/>
        <dbReference type="ChEBI" id="CHEBI:15378"/>
        <dbReference type="ChEBI" id="CHEBI:57856"/>
        <dbReference type="ChEBI" id="CHEBI:59789"/>
        <dbReference type="ChEBI" id="CHEBI:74411"/>
        <dbReference type="ChEBI" id="CHEBI:74493"/>
        <dbReference type="EC" id="2.1.1.184"/>
    </reaction>
</comment>
<evidence type="ECO:0000313" key="12">
    <source>
        <dbReference type="Proteomes" id="UP000286848"/>
    </source>
</evidence>
<comment type="subcellular location">
    <subcellularLocation>
        <location evidence="8">Cytoplasm</location>
    </subcellularLocation>
</comment>
<dbReference type="SUPFAM" id="SSF53335">
    <property type="entry name" value="S-adenosyl-L-methionine-dependent methyltransferases"/>
    <property type="match status" value="1"/>
</dbReference>
<dbReference type="OrthoDB" id="9814755at2"/>
<accession>A0A401IS52</accession>
<dbReference type="HAMAP" id="MF_00607">
    <property type="entry name" value="16SrRNA_methyltr_A"/>
    <property type="match status" value="1"/>
</dbReference>
<comment type="function">
    <text evidence="8">Specifically dimethylates two adjacent adenosines (A1518 and A1519) in the loop of a conserved hairpin near the 3'-end of 16S rRNA in the 30S particle. May play a critical role in biogenesis of 30S subunits.</text>
</comment>
<keyword evidence="4 8" id="KW-0808">Transferase</keyword>
<evidence type="ECO:0000313" key="11">
    <source>
        <dbReference type="EMBL" id="GBG94359.1"/>
    </source>
</evidence>
<evidence type="ECO:0000256" key="9">
    <source>
        <dbReference type="PROSITE-ProRule" id="PRU01026"/>
    </source>
</evidence>
<dbReference type="Gene3D" id="1.10.8.100">
    <property type="entry name" value="Ribosomal RNA adenine dimethylase-like, domain 2"/>
    <property type="match status" value="1"/>
</dbReference>
<keyword evidence="1 8" id="KW-0963">Cytoplasm</keyword>
<feature type="binding site" evidence="8 9">
    <location>
        <position position="130"/>
    </location>
    <ligand>
        <name>S-adenosyl-L-methionine</name>
        <dbReference type="ChEBI" id="CHEBI:59789"/>
    </ligand>
</feature>
<feature type="binding site" evidence="8 9">
    <location>
        <position position="59"/>
    </location>
    <ligand>
        <name>S-adenosyl-L-methionine</name>
        <dbReference type="ChEBI" id="CHEBI:59789"/>
    </ligand>
</feature>
<feature type="domain" description="Ribosomal RNA adenine methylase transferase N-terminal" evidence="10">
    <location>
        <begin position="39"/>
        <end position="215"/>
    </location>
</feature>
<comment type="similarity">
    <text evidence="8">Belongs to the class I-like SAM-binding methyltransferase superfamily. rRNA adenine N(6)-methyltransferase family. RsmA subfamily.</text>
</comment>
<proteinExistence type="inferred from homology"/>
<dbReference type="Pfam" id="PF00398">
    <property type="entry name" value="RrnaAD"/>
    <property type="match status" value="1"/>
</dbReference>
<keyword evidence="12" id="KW-1185">Reference proteome</keyword>
<evidence type="ECO:0000256" key="3">
    <source>
        <dbReference type="ARBA" id="ARBA00022603"/>
    </source>
</evidence>
<comment type="caution">
    <text evidence="11">The sequence shown here is derived from an EMBL/GenBank/DDBJ whole genome shotgun (WGS) entry which is preliminary data.</text>
</comment>
<comment type="catalytic activity">
    <reaction evidence="8">
        <text>adenosine(1518)/adenosine(1519) in 16S rRNA + 4 S-adenosyl-L-methionine = N(6)-dimethyladenosine(1518)/N(6)-dimethyladenosine(1519) in 16S rRNA + 4 S-adenosyl-L-homocysteine + 4 H(+)</text>
        <dbReference type="Rhea" id="RHEA:19609"/>
        <dbReference type="Rhea" id="RHEA-COMP:10232"/>
        <dbReference type="Rhea" id="RHEA-COMP:10233"/>
        <dbReference type="ChEBI" id="CHEBI:15378"/>
        <dbReference type="ChEBI" id="CHEBI:57856"/>
        <dbReference type="ChEBI" id="CHEBI:59789"/>
        <dbReference type="ChEBI" id="CHEBI:74411"/>
        <dbReference type="ChEBI" id="CHEBI:74493"/>
        <dbReference type="EC" id="2.1.1.182"/>
    </reaction>
</comment>
<dbReference type="NCBIfam" id="TIGR00755">
    <property type="entry name" value="ksgA"/>
    <property type="match status" value="1"/>
</dbReference>
<evidence type="ECO:0000256" key="5">
    <source>
        <dbReference type="ARBA" id="ARBA00022691"/>
    </source>
</evidence>
<evidence type="ECO:0000256" key="4">
    <source>
        <dbReference type="ARBA" id="ARBA00022679"/>
    </source>
</evidence>
<dbReference type="EC" id="2.1.1.182" evidence="8"/>
<gene>
    <name evidence="8 11" type="primary">ksgA</name>
    <name evidence="8" type="synonym">rsmA</name>
    <name evidence="11" type="ORF">LFYK43_08180</name>
</gene>
<evidence type="ECO:0000256" key="2">
    <source>
        <dbReference type="ARBA" id="ARBA00022552"/>
    </source>
</evidence>
<dbReference type="AlphaFoldDB" id="A0A401IS52"/>
<dbReference type="RefSeq" id="WP_124975683.1">
    <property type="nucleotide sequence ID" value="NZ_BFFP01000009.1"/>
</dbReference>
<dbReference type="GO" id="GO:0052908">
    <property type="term" value="F:16S rRNA (adenine(1518)-N(6)/adenine(1519)-N(6))-dimethyltransferase activity"/>
    <property type="evidence" value="ECO:0007669"/>
    <property type="project" value="UniProtKB-EC"/>
</dbReference>
<dbReference type="PANTHER" id="PTHR11727:SF7">
    <property type="entry name" value="DIMETHYLADENOSINE TRANSFERASE-RELATED"/>
    <property type="match status" value="1"/>
</dbReference>
<feature type="binding site" evidence="8 9">
    <location>
        <position position="32"/>
    </location>
    <ligand>
        <name>S-adenosyl-L-methionine</name>
        <dbReference type="ChEBI" id="CHEBI:59789"/>
    </ligand>
</feature>
<dbReference type="InterPro" id="IPR023165">
    <property type="entry name" value="rRNA_Ade_diMease-like_C"/>
</dbReference>
<protein>
    <recommendedName>
        <fullName evidence="8">Ribosomal RNA small subunit methyltransferase A</fullName>
        <ecNumber evidence="8">2.1.1.182</ecNumber>
    </recommendedName>
    <alternativeName>
        <fullName evidence="8">16S rRNA (adenine(1518)-N(6)/adenine(1519)-N(6))-dimethyltransferase</fullName>
    </alternativeName>
    <alternativeName>
        <fullName evidence="8">16S rRNA dimethyladenosine transferase</fullName>
    </alternativeName>
    <alternativeName>
        <fullName evidence="8">16S rRNA dimethylase</fullName>
    </alternativeName>
    <alternativeName>
        <fullName evidence="8">S-adenosylmethionine-6-N', N'-adenosyl(rRNA) dimethyltransferase</fullName>
    </alternativeName>
</protein>
<dbReference type="SMART" id="SM00650">
    <property type="entry name" value="rADc"/>
    <property type="match status" value="1"/>
</dbReference>
<dbReference type="PANTHER" id="PTHR11727">
    <property type="entry name" value="DIMETHYLADENOSINE TRANSFERASE"/>
    <property type="match status" value="1"/>
</dbReference>
<feature type="binding site" evidence="8 9">
    <location>
        <position position="80"/>
    </location>
    <ligand>
        <name>S-adenosyl-L-methionine</name>
        <dbReference type="ChEBI" id="CHEBI:59789"/>
    </ligand>
</feature>
<dbReference type="Gene3D" id="3.40.50.150">
    <property type="entry name" value="Vaccinia Virus protein VP39"/>
    <property type="match status" value="1"/>
</dbReference>
<evidence type="ECO:0000256" key="8">
    <source>
        <dbReference type="HAMAP-Rule" id="MF_00607"/>
    </source>
</evidence>
<dbReference type="InterPro" id="IPR029063">
    <property type="entry name" value="SAM-dependent_MTases_sf"/>
</dbReference>
<dbReference type="InterPro" id="IPR020596">
    <property type="entry name" value="rRNA_Ade_Mease_Trfase_CS"/>
</dbReference>
<dbReference type="FunFam" id="3.40.50.150:FF:000023">
    <property type="entry name" value="Ribosomal RNA small subunit methyltransferase A"/>
    <property type="match status" value="1"/>
</dbReference>
<keyword evidence="3 8" id="KW-0489">Methyltransferase</keyword>
<dbReference type="PROSITE" id="PS01131">
    <property type="entry name" value="RRNA_A_DIMETH"/>
    <property type="match status" value="1"/>
</dbReference>
<sequence length="298" mass="33029">MSSNKPEIGSVTRTKAIMETYGLTFKKSLGQNFLTDLNVLKNIVAAAQISADDDVLEIGPGIGALTEQLAKNAHQVLAVELDQRLLPVLKETLADYDNVQVIHGDILQVQLAEVLAEHFDGQHPVKIVANLPYYITTPIVLHLLAEQASFSSITVMMQKEVAQRLTAQPGTKDYGSLTVGVTYATETEIAFTVPKTVFIPSPKVDSAIVVMKKRTELQQKPQNEKNFRKLIRGSFMHKRKSLWNNLLALYGKEPEIKTRLEQALETAEIAPGIRAERLSVADFIRLSDSLENEALEPK</sequence>
<evidence type="ECO:0000259" key="10">
    <source>
        <dbReference type="SMART" id="SM00650"/>
    </source>
</evidence>
<reference evidence="11 12" key="1">
    <citation type="journal article" date="2019" name="Int. J. Syst. Evol. Microbiol.">
        <title>Lactobacillus salitolerans sp. nov., a novel lactic acid bacterium isolated from spent mushroom substrates.</title>
        <authorList>
            <person name="Tohno M."/>
            <person name="Tanizawa Y."/>
            <person name="Kojima Y."/>
            <person name="Sakamoto M."/>
            <person name="Nakamura Y."/>
            <person name="Ohkuma M."/>
            <person name="Kobayashi H."/>
        </authorList>
    </citation>
    <scope>NUCLEOTIDE SEQUENCE [LARGE SCALE GENOMIC DNA]</scope>
    <source>
        <strain evidence="11 12">YK43</strain>
    </source>
</reference>
<dbReference type="InterPro" id="IPR011530">
    <property type="entry name" value="rRNA_adenine_dimethylase"/>
</dbReference>
<evidence type="ECO:0000256" key="6">
    <source>
        <dbReference type="ARBA" id="ARBA00022884"/>
    </source>
</evidence>
<dbReference type="PROSITE" id="PS51689">
    <property type="entry name" value="SAM_RNA_A_N6_MT"/>
    <property type="match status" value="1"/>
</dbReference>
<dbReference type="GO" id="GO:0003723">
    <property type="term" value="F:RNA binding"/>
    <property type="evidence" value="ECO:0007669"/>
    <property type="project" value="UniProtKB-UniRule"/>
</dbReference>
<dbReference type="CDD" id="cd02440">
    <property type="entry name" value="AdoMet_MTases"/>
    <property type="match status" value="1"/>
</dbReference>
<dbReference type="InterPro" id="IPR020598">
    <property type="entry name" value="rRNA_Ade_methylase_Trfase_N"/>
</dbReference>
<keyword evidence="2 8" id="KW-0698">rRNA processing</keyword>
<dbReference type="GO" id="GO:0005829">
    <property type="term" value="C:cytosol"/>
    <property type="evidence" value="ECO:0007669"/>
    <property type="project" value="TreeGrafter"/>
</dbReference>
<name>A0A401IS52_9LACO</name>
<dbReference type="InterPro" id="IPR001737">
    <property type="entry name" value="KsgA/Erm"/>
</dbReference>
<feature type="binding site" evidence="8 9">
    <location>
        <position position="105"/>
    </location>
    <ligand>
        <name>S-adenosyl-L-methionine</name>
        <dbReference type="ChEBI" id="CHEBI:59789"/>
    </ligand>
</feature>
<keyword evidence="5 8" id="KW-0949">S-adenosyl-L-methionine</keyword>